<dbReference type="GO" id="GO:0012505">
    <property type="term" value="C:endomembrane system"/>
    <property type="evidence" value="ECO:0007669"/>
    <property type="project" value="UniProtKB-SubCell"/>
</dbReference>
<comment type="function">
    <text evidence="1">Produces ATP from ADP in the presence of a proton gradient across the membrane.</text>
</comment>
<name>A0A4U6D3C1_9BACT</name>
<evidence type="ECO:0000256" key="2">
    <source>
        <dbReference type="ARBA" id="ARBA00004184"/>
    </source>
</evidence>
<evidence type="ECO:0000313" key="9">
    <source>
        <dbReference type="EMBL" id="TKT90378.1"/>
    </source>
</evidence>
<dbReference type="InterPro" id="IPR020546">
    <property type="entry name" value="ATP_synth_F1_dsu/esu_N"/>
</dbReference>
<dbReference type="GO" id="GO:0045259">
    <property type="term" value="C:proton-transporting ATP synthase complex"/>
    <property type="evidence" value="ECO:0007669"/>
    <property type="project" value="UniProtKB-KW"/>
</dbReference>
<proteinExistence type="inferred from homology"/>
<evidence type="ECO:0000256" key="7">
    <source>
        <dbReference type="ARBA" id="ARBA00023196"/>
    </source>
</evidence>
<comment type="caution">
    <text evidence="9">The sequence shown here is derived from an EMBL/GenBank/DDBJ whole genome shotgun (WGS) entry which is preliminary data.</text>
</comment>
<dbReference type="InterPro" id="IPR001469">
    <property type="entry name" value="ATP_synth_F1_dsu/esu"/>
</dbReference>
<dbReference type="Pfam" id="PF02823">
    <property type="entry name" value="ATP-synt_DE_N"/>
    <property type="match status" value="1"/>
</dbReference>
<dbReference type="NCBIfam" id="NF004871">
    <property type="entry name" value="PRK06228.1"/>
    <property type="match status" value="1"/>
</dbReference>
<dbReference type="InterPro" id="IPR024037">
    <property type="entry name" value="Alt_ATP_synth_F1_esu"/>
</dbReference>
<protein>
    <submittedName>
        <fullName evidence="9">F0F1 ATP synthase subunit epsilon</fullName>
    </submittedName>
</protein>
<keyword evidence="7" id="KW-0139">CF(1)</keyword>
<keyword evidence="4" id="KW-0813">Transport</keyword>
<dbReference type="NCBIfam" id="TIGR03166">
    <property type="entry name" value="alt_F1F0_F1_eps"/>
    <property type="match status" value="1"/>
</dbReference>
<comment type="similarity">
    <text evidence="3">Belongs to the ATPase epsilon chain family.</text>
</comment>
<evidence type="ECO:0000256" key="5">
    <source>
        <dbReference type="ARBA" id="ARBA00023065"/>
    </source>
</evidence>
<dbReference type="CDD" id="cd12152">
    <property type="entry name" value="F1-ATPase_delta"/>
    <property type="match status" value="1"/>
</dbReference>
<keyword evidence="10" id="KW-1185">Reference proteome</keyword>
<dbReference type="Proteomes" id="UP000304900">
    <property type="component" value="Unassembled WGS sequence"/>
</dbReference>
<organism evidence="9 10">
    <name type="scientific">Dyadobacter frigoris</name>
    <dbReference type="NCBI Taxonomy" id="2576211"/>
    <lineage>
        <taxon>Bacteria</taxon>
        <taxon>Pseudomonadati</taxon>
        <taxon>Bacteroidota</taxon>
        <taxon>Cytophagia</taxon>
        <taxon>Cytophagales</taxon>
        <taxon>Spirosomataceae</taxon>
        <taxon>Dyadobacter</taxon>
    </lineage>
</organism>
<dbReference type="SUPFAM" id="SSF51344">
    <property type="entry name" value="Epsilon subunit of F1F0-ATP synthase N-terminal domain"/>
    <property type="match status" value="1"/>
</dbReference>
<keyword evidence="6" id="KW-0472">Membrane</keyword>
<evidence type="ECO:0000313" key="10">
    <source>
        <dbReference type="Proteomes" id="UP000304900"/>
    </source>
</evidence>
<dbReference type="RefSeq" id="WP_137342140.1">
    <property type="nucleotide sequence ID" value="NZ_BSQH01000036.1"/>
</dbReference>
<comment type="subcellular location">
    <subcellularLocation>
        <location evidence="2">Endomembrane system</location>
        <topology evidence="2">Peripheral membrane protein</topology>
    </subcellularLocation>
</comment>
<gene>
    <name evidence="9" type="ORF">FDK13_21845</name>
</gene>
<dbReference type="OrthoDB" id="9804110at2"/>
<evidence type="ECO:0000256" key="3">
    <source>
        <dbReference type="ARBA" id="ARBA00005712"/>
    </source>
</evidence>
<dbReference type="EMBL" id="SZVO01000010">
    <property type="protein sequence ID" value="TKT90378.1"/>
    <property type="molecule type" value="Genomic_DNA"/>
</dbReference>
<dbReference type="AlphaFoldDB" id="A0A4U6D3C1"/>
<dbReference type="InterPro" id="IPR036771">
    <property type="entry name" value="ATPsynth_dsu/esu_N"/>
</dbReference>
<feature type="domain" description="ATP synthase F1 complex delta/epsilon subunit N-terminal" evidence="8">
    <location>
        <begin position="6"/>
        <end position="86"/>
    </location>
</feature>
<evidence type="ECO:0000256" key="1">
    <source>
        <dbReference type="ARBA" id="ARBA00003543"/>
    </source>
</evidence>
<evidence type="ECO:0000256" key="4">
    <source>
        <dbReference type="ARBA" id="ARBA00022448"/>
    </source>
</evidence>
<keyword evidence="5" id="KW-0406">Ion transport</keyword>
<dbReference type="Gene3D" id="2.60.15.10">
    <property type="entry name" value="F0F1 ATP synthase delta/epsilon subunit, N-terminal"/>
    <property type="match status" value="1"/>
</dbReference>
<dbReference type="GO" id="GO:0046933">
    <property type="term" value="F:proton-transporting ATP synthase activity, rotational mechanism"/>
    <property type="evidence" value="ECO:0007669"/>
    <property type="project" value="InterPro"/>
</dbReference>
<evidence type="ECO:0000259" key="8">
    <source>
        <dbReference type="Pfam" id="PF02823"/>
    </source>
</evidence>
<reference evidence="9 10" key="1">
    <citation type="submission" date="2019-05" db="EMBL/GenBank/DDBJ databases">
        <title>Dyadobacter AR-3-8 sp. nov., isolated from arctic soil.</title>
        <authorList>
            <person name="Chaudhary D.K."/>
        </authorList>
    </citation>
    <scope>NUCLEOTIDE SEQUENCE [LARGE SCALE GENOMIC DNA]</scope>
    <source>
        <strain evidence="9 10">AR-3-8</strain>
    </source>
</reference>
<keyword evidence="7" id="KW-0066">ATP synthesis</keyword>
<evidence type="ECO:0000256" key="6">
    <source>
        <dbReference type="ARBA" id="ARBA00023136"/>
    </source>
</evidence>
<sequence>MDNQLMSLKILLPFGVFSEINEVSRMVMQTSEGSFGLLPHRLDCVAALQPGIFSYEIASGDTIYLAIDEGILVKAGNQVNLSVRNAISGLSLGNLHEAVQKQFLDLTESERNVRLVMAKMEAGLLLSLGKF</sequence>
<accession>A0A4U6D3C1</accession>